<organism evidence="1 2">
    <name type="scientific">Phytophthora palmivora</name>
    <dbReference type="NCBI Taxonomy" id="4796"/>
    <lineage>
        <taxon>Eukaryota</taxon>
        <taxon>Sar</taxon>
        <taxon>Stramenopiles</taxon>
        <taxon>Oomycota</taxon>
        <taxon>Peronosporomycetes</taxon>
        <taxon>Peronosporales</taxon>
        <taxon>Peronosporaceae</taxon>
        <taxon>Phytophthora</taxon>
    </lineage>
</organism>
<comment type="caution">
    <text evidence="1">The sequence shown here is derived from an EMBL/GenBank/DDBJ whole genome shotgun (WGS) entry which is preliminary data.</text>
</comment>
<protein>
    <submittedName>
        <fullName evidence="1">Uncharacterized protein</fullName>
    </submittedName>
</protein>
<name>A0A2P4XGS6_9STRA</name>
<evidence type="ECO:0000313" key="2">
    <source>
        <dbReference type="Proteomes" id="UP000237271"/>
    </source>
</evidence>
<gene>
    <name evidence="1" type="ORF">PHPALM_19689</name>
</gene>
<accession>A0A2P4XGS6</accession>
<evidence type="ECO:0000313" key="1">
    <source>
        <dbReference type="EMBL" id="POM64746.1"/>
    </source>
</evidence>
<dbReference type="EMBL" id="NCKW01011056">
    <property type="protein sequence ID" value="POM64746.1"/>
    <property type="molecule type" value="Genomic_DNA"/>
</dbReference>
<dbReference type="Proteomes" id="UP000237271">
    <property type="component" value="Unassembled WGS sequence"/>
</dbReference>
<reference evidence="1 2" key="1">
    <citation type="journal article" date="2017" name="Genome Biol. Evol.">
        <title>Phytophthora megakarya and P. palmivora, closely related causal agents of cacao black pod rot, underwent increases in genome sizes and gene numbers by different mechanisms.</title>
        <authorList>
            <person name="Ali S.S."/>
            <person name="Shao J."/>
            <person name="Lary D.J."/>
            <person name="Kronmiller B."/>
            <person name="Shen D."/>
            <person name="Strem M.D."/>
            <person name="Amoako-Attah I."/>
            <person name="Akrofi A.Y."/>
            <person name="Begoude B.A."/>
            <person name="Ten Hoopen G.M."/>
            <person name="Coulibaly K."/>
            <person name="Kebe B.I."/>
            <person name="Melnick R.L."/>
            <person name="Guiltinan M.J."/>
            <person name="Tyler B.M."/>
            <person name="Meinhardt L.W."/>
            <person name="Bailey B.A."/>
        </authorList>
    </citation>
    <scope>NUCLEOTIDE SEQUENCE [LARGE SCALE GENOMIC DNA]</scope>
    <source>
        <strain evidence="2">sbr112.9</strain>
    </source>
</reference>
<sequence>MEDTAVNGLAYNHVRKQVYHTRRDYFGDSLHSIVEVPPLLLIQGVVEGWGCLILIDKLKYEGVNPLVDGAFWCVPKPFTCNPLFQVNMDVPRIITN</sequence>
<proteinExistence type="predicted"/>
<dbReference type="AlphaFoldDB" id="A0A2P4XGS6"/>
<keyword evidence="2" id="KW-1185">Reference proteome</keyword>